<keyword evidence="1" id="KW-0433">Leucine-rich repeat</keyword>
<dbReference type="InterPro" id="IPR058922">
    <property type="entry name" value="WHD_DRP"/>
</dbReference>
<dbReference type="GO" id="GO:0006952">
    <property type="term" value="P:defense response"/>
    <property type="evidence" value="ECO:0007669"/>
    <property type="project" value="UniProtKB-KW"/>
</dbReference>
<dbReference type="PANTHER" id="PTHR36766:SF45">
    <property type="entry name" value="NB-ARC DOMAIN-CONTAINING PROTEIN"/>
    <property type="match status" value="1"/>
</dbReference>
<dbReference type="GO" id="GO:0043531">
    <property type="term" value="F:ADP binding"/>
    <property type="evidence" value="ECO:0007669"/>
    <property type="project" value="InterPro"/>
</dbReference>
<keyword evidence="2" id="KW-0677">Repeat</keyword>
<evidence type="ECO:0000256" key="1">
    <source>
        <dbReference type="ARBA" id="ARBA00022614"/>
    </source>
</evidence>
<name>A0AAQ3TPJ0_PASNO</name>
<evidence type="ECO:0000259" key="5">
    <source>
        <dbReference type="Pfam" id="PF23559"/>
    </source>
</evidence>
<evidence type="ECO:0000256" key="3">
    <source>
        <dbReference type="ARBA" id="ARBA00022821"/>
    </source>
</evidence>
<dbReference type="InterPro" id="IPR032675">
    <property type="entry name" value="LRR_dom_sf"/>
</dbReference>
<dbReference type="PANTHER" id="PTHR36766">
    <property type="entry name" value="PLANT BROAD-SPECTRUM MILDEW RESISTANCE PROTEIN RPW8"/>
    <property type="match status" value="1"/>
</dbReference>
<keyword evidence="8" id="KW-1185">Reference proteome</keyword>
<evidence type="ECO:0000259" key="6">
    <source>
        <dbReference type="Pfam" id="PF25019"/>
    </source>
</evidence>
<dbReference type="Proteomes" id="UP001341281">
    <property type="component" value="Chromosome 05"/>
</dbReference>
<reference evidence="7 8" key="1">
    <citation type="submission" date="2024-02" db="EMBL/GenBank/DDBJ databases">
        <title>High-quality chromosome-scale genome assembly of Pensacola bahiagrass (Paspalum notatum Flugge var. saurae).</title>
        <authorList>
            <person name="Vega J.M."/>
            <person name="Podio M."/>
            <person name="Orjuela J."/>
            <person name="Siena L.A."/>
            <person name="Pessino S.C."/>
            <person name="Combes M.C."/>
            <person name="Mariac C."/>
            <person name="Albertini E."/>
            <person name="Pupilli F."/>
            <person name="Ortiz J.P.A."/>
            <person name="Leblanc O."/>
        </authorList>
    </citation>
    <scope>NUCLEOTIDE SEQUENCE [LARGE SCALE GENOMIC DNA]</scope>
    <source>
        <strain evidence="7">R1</strain>
        <tissue evidence="7">Leaf</tissue>
    </source>
</reference>
<feature type="domain" description="R13L1/DRL21-like LRR repeat region" evidence="6">
    <location>
        <begin position="750"/>
        <end position="876"/>
    </location>
</feature>
<evidence type="ECO:0000313" key="7">
    <source>
        <dbReference type="EMBL" id="WVZ77573.1"/>
    </source>
</evidence>
<proteinExistence type="predicted"/>
<dbReference type="Pfam" id="PF00931">
    <property type="entry name" value="NB-ARC"/>
    <property type="match status" value="1"/>
</dbReference>
<dbReference type="InterPro" id="IPR042197">
    <property type="entry name" value="Apaf_helical"/>
</dbReference>
<gene>
    <name evidence="7" type="ORF">U9M48_025427</name>
</gene>
<evidence type="ECO:0000256" key="2">
    <source>
        <dbReference type="ARBA" id="ARBA00022737"/>
    </source>
</evidence>
<organism evidence="7 8">
    <name type="scientific">Paspalum notatum var. saurae</name>
    <dbReference type="NCBI Taxonomy" id="547442"/>
    <lineage>
        <taxon>Eukaryota</taxon>
        <taxon>Viridiplantae</taxon>
        <taxon>Streptophyta</taxon>
        <taxon>Embryophyta</taxon>
        <taxon>Tracheophyta</taxon>
        <taxon>Spermatophyta</taxon>
        <taxon>Magnoliopsida</taxon>
        <taxon>Liliopsida</taxon>
        <taxon>Poales</taxon>
        <taxon>Poaceae</taxon>
        <taxon>PACMAD clade</taxon>
        <taxon>Panicoideae</taxon>
        <taxon>Andropogonodae</taxon>
        <taxon>Paspaleae</taxon>
        <taxon>Paspalinae</taxon>
        <taxon>Paspalum</taxon>
    </lineage>
</organism>
<feature type="domain" description="Disease resistance protein winged helix" evidence="5">
    <location>
        <begin position="477"/>
        <end position="545"/>
    </location>
</feature>
<dbReference type="PRINTS" id="PR00364">
    <property type="entry name" value="DISEASERSIST"/>
</dbReference>
<keyword evidence="3" id="KW-0611">Plant defense</keyword>
<evidence type="ECO:0000313" key="8">
    <source>
        <dbReference type="Proteomes" id="UP001341281"/>
    </source>
</evidence>
<dbReference type="InterPro" id="IPR036388">
    <property type="entry name" value="WH-like_DNA-bd_sf"/>
</dbReference>
<dbReference type="Gene3D" id="3.80.10.10">
    <property type="entry name" value="Ribonuclease Inhibitor"/>
    <property type="match status" value="4"/>
</dbReference>
<feature type="domain" description="NB-ARC" evidence="4">
    <location>
        <begin position="220"/>
        <end position="391"/>
    </location>
</feature>
<dbReference type="Gene3D" id="1.10.10.10">
    <property type="entry name" value="Winged helix-like DNA-binding domain superfamily/Winged helix DNA-binding domain"/>
    <property type="match status" value="1"/>
</dbReference>
<protein>
    <recommendedName>
        <fullName evidence="9">NB-ARC domain-containing protein</fullName>
    </recommendedName>
</protein>
<dbReference type="SUPFAM" id="SSF52058">
    <property type="entry name" value="L domain-like"/>
    <property type="match status" value="2"/>
</dbReference>
<dbReference type="Gene3D" id="1.10.8.430">
    <property type="entry name" value="Helical domain of apoptotic protease-activating factors"/>
    <property type="match status" value="1"/>
</dbReference>
<dbReference type="InterPro" id="IPR056789">
    <property type="entry name" value="LRR_R13L1-DRL21"/>
</dbReference>
<sequence length="1532" mass="174181">MDAAIVPASPSTGVVAVEDRELQLWASSVGLGREVEQLVAARRNLSSVLAEVQGKEIHNKALLLHLKEAWQKASRAGDLLGELDHYRIQWETEDEEHDGERLLHDIGDKKLPLMTSGSDTMFFNNEIAEAAEDTIGCYYSNGDSSPPVLSTIPNKDLSREITEHVEECCRIAKYVHKALELENLDYCIVHRYHSTRTDLRETSPCYTEPKVYGRDEQRDLIIRKLTSVECNRKNLSVLAIVGYGGVGKTTLAKLVFNNSIVSEHFDILFWVYVSVHFDEVKIMRELLDTLCGDKHENIKKSEELRLKDKLEYMLKSKRVLLVMDDVWEDKKKEKWDELLHPLLSNDASGNMVLVTTRNPSVASMVEASDCIKLEGLNKDSFWCLFKECAFGDENYKGGRRLEKIGQQIVEKLKGNPLAAKTLGKVLRRRLDVDYWRRILDTSEWMHKSDENDIMPALMISYKYLPVHLQRCFSYCAVFPKYHRYDKERLVHMWIAQDLIFSTDMHIRPEDIGNDYFNDLVEKGFLEKQTEFSSLLVMHDLIHDLAQKVSSDESFTIENNEPRDAPQLVRHVSVITEQEYKAEANGTVCPNELFLREFCSSFRKLQRKSLSTLMLFGPHDLDFADTFRQELNEVRSVRVLKLEMVFFELDSLIGNISAFFNLRYLELGCFYEGPRLELPEAICRLYHLQVLDIKKNWGVSTVLPTGMSKLVNLRHFIADKELHTKIAGIGNMVALQELKAFDVRDYSEFSISQLKGLNQIRGSISISSLYRVERKEASEARLCDKVYLTALELSWYALSGSLKRPRARPILEELVPPSGLINLRIVGYRHALLPSWLSSSNVHLTSLQSIHLVNCLFWKTIPHPHQLPVLQEMHLIKLPGVTEIEIGPLKILELRRLQNLRQCTFIDKEQSYANLEILEVEGCPRLNEFLSQIFTPSSTHKFLGLRRLQIHNDFILSTMPLLGLIVIDPLADIDLCCENQNFGGFRLKPFGASNGIGVQKEGNNYIKKLDERLFTLDISNGISVRIEGNKYIKNLDERLFTLDKLKNLRELEIRGYTTMTHQDRSWEGFQHLTLLKKFRMIKCPVMISSNLEFFLPPSMEELEFGWCNITGIQLSQLLLNLPLLKNLKIDNCEGVTSLPAGLFTDEQNQTPEGSWRIPPNCLKSMKSLHLSFTRKKEDASSVMVFSRKHGLLSFASLEKIVIENCFTLLSAMVSGAASHISPSFLVKFSITGIQDSTLHLSQVSSIVDLDVSGCPSLSCLNLSSCTVLEKLCVRDCSSLQSLEGLQSCTVLRDLWVENCGLLHWLRASLCSLKTMTIRMNKSLASLELHSCTALQKLCIDDCPALESWEGLKYLISLDDLRVQRSPGFTRSWVSATAEVKTEHNFSLPLQKLDTDDTGVFCLPICSMLASLKTLHIDGSCDAQHGNVEMLTDSLEKGLLLLTSLRHLTLENFEHLRSVPAALRSLTSLKWLSIVQCSRITSLPVGRLPDSLTDLEIYGCSEELSAVCREMLRVRKINLIIDGTDQDQLACSLK</sequence>
<evidence type="ECO:0000259" key="4">
    <source>
        <dbReference type="Pfam" id="PF00931"/>
    </source>
</evidence>
<dbReference type="FunFam" id="3.40.50.300:FF:001091">
    <property type="entry name" value="Probable disease resistance protein At1g61300"/>
    <property type="match status" value="1"/>
</dbReference>
<dbReference type="Pfam" id="PF23559">
    <property type="entry name" value="WHD_DRP"/>
    <property type="match status" value="1"/>
</dbReference>
<dbReference type="SUPFAM" id="SSF52540">
    <property type="entry name" value="P-loop containing nucleoside triphosphate hydrolases"/>
    <property type="match status" value="1"/>
</dbReference>
<evidence type="ECO:0008006" key="9">
    <source>
        <dbReference type="Google" id="ProtNLM"/>
    </source>
</evidence>
<dbReference type="InterPro" id="IPR027417">
    <property type="entry name" value="P-loop_NTPase"/>
</dbReference>
<dbReference type="EMBL" id="CP144749">
    <property type="protein sequence ID" value="WVZ77573.1"/>
    <property type="molecule type" value="Genomic_DNA"/>
</dbReference>
<dbReference type="InterPro" id="IPR002182">
    <property type="entry name" value="NB-ARC"/>
</dbReference>
<dbReference type="Gene3D" id="3.40.50.300">
    <property type="entry name" value="P-loop containing nucleotide triphosphate hydrolases"/>
    <property type="match status" value="1"/>
</dbReference>
<accession>A0AAQ3TPJ0</accession>
<dbReference type="Pfam" id="PF25019">
    <property type="entry name" value="LRR_R13L1-DRL21"/>
    <property type="match status" value="1"/>
</dbReference>